<evidence type="ECO:0000313" key="2">
    <source>
        <dbReference type="EMBL" id="KAF2875797.1"/>
    </source>
</evidence>
<feature type="region of interest" description="Disordered" evidence="1">
    <location>
        <begin position="1"/>
        <end position="108"/>
    </location>
</feature>
<feature type="compositionally biased region" description="Polar residues" evidence="1">
    <location>
        <begin position="28"/>
        <end position="50"/>
    </location>
</feature>
<evidence type="ECO:0000256" key="1">
    <source>
        <dbReference type="SAM" id="MobiDB-lite"/>
    </source>
</evidence>
<gene>
    <name evidence="2" type="ORF">BDV95DRAFT_562659</name>
</gene>
<sequence length="108" mass="10940">MPAEPNVVDEANGASDGSNAPTDIPASGNCSSVNGPPTPTYNVENAQKGNGHTPATDMHRLNGTPTTPSNGETPENAARIPKPTPKGKQLDAGARARRSDSAAPAPET</sequence>
<accession>A0A7C8IBW9</accession>
<proteinExistence type="predicted"/>
<feature type="compositionally biased region" description="Polar residues" evidence="1">
    <location>
        <begin position="63"/>
        <end position="73"/>
    </location>
</feature>
<name>A0A7C8IBW9_9PLEO</name>
<reference evidence="2 3" key="1">
    <citation type="submission" date="2020-01" db="EMBL/GenBank/DDBJ databases">
        <authorList>
            <consortium name="DOE Joint Genome Institute"/>
            <person name="Haridas S."/>
            <person name="Albert R."/>
            <person name="Binder M."/>
            <person name="Bloem J."/>
            <person name="Labutti K."/>
            <person name="Salamov A."/>
            <person name="Andreopoulos B."/>
            <person name="Baker S.E."/>
            <person name="Barry K."/>
            <person name="Bills G."/>
            <person name="Bluhm B.H."/>
            <person name="Cannon C."/>
            <person name="Castanera R."/>
            <person name="Culley D.E."/>
            <person name="Daum C."/>
            <person name="Ezra D."/>
            <person name="Gonzalez J.B."/>
            <person name="Henrissat B."/>
            <person name="Kuo A."/>
            <person name="Liang C."/>
            <person name="Lipzen A."/>
            <person name="Lutzoni F."/>
            <person name="Magnuson J."/>
            <person name="Mondo S."/>
            <person name="Nolan M."/>
            <person name="Ohm R."/>
            <person name="Pangilinan J."/>
            <person name="Park H.-J.H."/>
            <person name="Ramirez L."/>
            <person name="Alfaro M."/>
            <person name="Sun H."/>
            <person name="Tritt A."/>
            <person name="Yoshinaga Y."/>
            <person name="Zwiers L.-H.L."/>
            <person name="Turgeon B.G."/>
            <person name="Goodwin S.B."/>
            <person name="Spatafora J.W."/>
            <person name="Crous P.W."/>
            <person name="Grigoriev I.V."/>
        </authorList>
    </citation>
    <scope>NUCLEOTIDE SEQUENCE [LARGE SCALE GENOMIC DNA]</scope>
    <source>
        <strain evidence="2 3">CBS 611.86</strain>
    </source>
</reference>
<protein>
    <submittedName>
        <fullName evidence="2">Uncharacterized protein</fullName>
    </submittedName>
</protein>
<evidence type="ECO:0000313" key="3">
    <source>
        <dbReference type="Proteomes" id="UP000481861"/>
    </source>
</evidence>
<dbReference type="AlphaFoldDB" id="A0A7C8IBW9"/>
<dbReference type="Proteomes" id="UP000481861">
    <property type="component" value="Unassembled WGS sequence"/>
</dbReference>
<comment type="caution">
    <text evidence="2">The sequence shown here is derived from an EMBL/GenBank/DDBJ whole genome shotgun (WGS) entry which is preliminary data.</text>
</comment>
<keyword evidence="3" id="KW-1185">Reference proteome</keyword>
<dbReference type="EMBL" id="JAADJZ010000004">
    <property type="protein sequence ID" value="KAF2875797.1"/>
    <property type="molecule type" value="Genomic_DNA"/>
</dbReference>
<organism evidence="2 3">
    <name type="scientific">Massariosphaeria phaeospora</name>
    <dbReference type="NCBI Taxonomy" id="100035"/>
    <lineage>
        <taxon>Eukaryota</taxon>
        <taxon>Fungi</taxon>
        <taxon>Dikarya</taxon>
        <taxon>Ascomycota</taxon>
        <taxon>Pezizomycotina</taxon>
        <taxon>Dothideomycetes</taxon>
        <taxon>Pleosporomycetidae</taxon>
        <taxon>Pleosporales</taxon>
        <taxon>Pleosporales incertae sedis</taxon>
        <taxon>Massariosphaeria</taxon>
    </lineage>
</organism>